<dbReference type="InterPro" id="IPR018062">
    <property type="entry name" value="HTH_AraC-typ_CS"/>
</dbReference>
<dbReference type="PRINTS" id="PR00032">
    <property type="entry name" value="HTHARAC"/>
</dbReference>
<dbReference type="Proteomes" id="UP000282076">
    <property type="component" value="Unassembled WGS sequence"/>
</dbReference>
<dbReference type="SUPFAM" id="SSF52172">
    <property type="entry name" value="CheY-like"/>
    <property type="match status" value="1"/>
</dbReference>
<evidence type="ECO:0000259" key="9">
    <source>
        <dbReference type="PROSITE" id="PS01124"/>
    </source>
</evidence>
<dbReference type="EMBL" id="RBZM01000007">
    <property type="protein sequence ID" value="RKP51510.1"/>
    <property type="molecule type" value="Genomic_DNA"/>
</dbReference>
<feature type="domain" description="Response regulatory" evidence="10">
    <location>
        <begin position="2"/>
        <end position="119"/>
    </location>
</feature>
<dbReference type="InterPro" id="IPR020449">
    <property type="entry name" value="Tscrpt_reg_AraC-type_HTH"/>
</dbReference>
<dbReference type="SMART" id="SM00342">
    <property type="entry name" value="HTH_ARAC"/>
    <property type="match status" value="1"/>
</dbReference>
<dbReference type="Pfam" id="PF12833">
    <property type="entry name" value="HTH_18"/>
    <property type="match status" value="1"/>
</dbReference>
<evidence type="ECO:0000256" key="7">
    <source>
        <dbReference type="ARBA" id="ARBA00023163"/>
    </source>
</evidence>
<reference evidence="11 12" key="1">
    <citation type="submission" date="2018-10" db="EMBL/GenBank/DDBJ databases">
        <title>Cohnella sp. M2MS4P-1, whole genome shotgun sequence.</title>
        <authorList>
            <person name="Tuo L."/>
        </authorList>
    </citation>
    <scope>NUCLEOTIDE SEQUENCE [LARGE SCALE GENOMIC DNA]</scope>
    <source>
        <strain evidence="11 12">M2MS4P-1</strain>
    </source>
</reference>
<keyword evidence="2" id="KW-0963">Cytoplasm</keyword>
<evidence type="ECO:0000256" key="6">
    <source>
        <dbReference type="ARBA" id="ARBA00023125"/>
    </source>
</evidence>
<sequence length="551" mass="63641">MKAIIVDDEKHVRKTVLRLVDWEALGFQTVLEAEDGAEAVTLIQEHRPQLVITDIMMPVKSGIELMEWMEAEAVDCKKIVISGFNDFEFVRHTVKFGGIDYLLKPIDRKQLHEAVNKAVISWNETKRERLQYHEKNKEVNELKPMYRDKMLSRLLTDAAAGNAPVPGESYLREFPQLTDVSSCQVALIDLNTLHQSILDKYVSSLDLLFFTLLNICNDFVHSAGRGIAFRNWNRPFEIVLLLWAEPESATPDLLRKIADGIDRTLRGSVEFGLSPAGLFPGELHKTYTEAFDALNKRNLLDSGVRIHEFRPSSARIGTVRFGKSEEKIRLAVRSGNPEQIRMALAEWFTVIGAMNHISMEQMKMWWDEYNAARAGWVEEFFREYDSKQQLLVENSPFIVPLDESGRLSLPALQEILANSLIELSKIFITMQTQTFNGSPMREIARYIEAHYTQDITLQDISARFHLNREYISRKFKNDFQETLIDYVNRIRVEKAQMLLLNPHLRMAQIAQMIGYHDEKYFSRVFKKQTQMTPNDFRKRMAVKEDGSSTVQ</sequence>
<keyword evidence="6" id="KW-0238">DNA-binding</keyword>
<organism evidence="11 12">
    <name type="scientific">Cohnella endophytica</name>
    <dbReference type="NCBI Taxonomy" id="2419778"/>
    <lineage>
        <taxon>Bacteria</taxon>
        <taxon>Bacillati</taxon>
        <taxon>Bacillota</taxon>
        <taxon>Bacilli</taxon>
        <taxon>Bacillales</taxon>
        <taxon>Paenibacillaceae</taxon>
        <taxon>Cohnella</taxon>
    </lineage>
</organism>
<keyword evidence="3 8" id="KW-0597">Phosphoprotein</keyword>
<dbReference type="OrthoDB" id="159632at2"/>
<dbReference type="GO" id="GO:0000160">
    <property type="term" value="P:phosphorelay signal transduction system"/>
    <property type="evidence" value="ECO:0007669"/>
    <property type="project" value="UniProtKB-KW"/>
</dbReference>
<dbReference type="PROSITE" id="PS50110">
    <property type="entry name" value="RESPONSE_REGULATORY"/>
    <property type="match status" value="1"/>
</dbReference>
<proteinExistence type="predicted"/>
<dbReference type="SUPFAM" id="SSF46689">
    <property type="entry name" value="Homeodomain-like"/>
    <property type="match status" value="2"/>
</dbReference>
<dbReference type="RefSeq" id="WP_120978209.1">
    <property type="nucleotide sequence ID" value="NZ_RBZM01000007.1"/>
</dbReference>
<dbReference type="PROSITE" id="PS01124">
    <property type="entry name" value="HTH_ARAC_FAMILY_2"/>
    <property type="match status" value="1"/>
</dbReference>
<feature type="domain" description="HTH araC/xylS-type" evidence="9">
    <location>
        <begin position="441"/>
        <end position="539"/>
    </location>
</feature>
<dbReference type="SMART" id="SM00448">
    <property type="entry name" value="REC"/>
    <property type="match status" value="1"/>
</dbReference>
<accession>A0A494XLE0</accession>
<keyword evidence="12" id="KW-1185">Reference proteome</keyword>
<dbReference type="PANTHER" id="PTHR42713">
    <property type="entry name" value="HISTIDINE KINASE-RELATED"/>
    <property type="match status" value="1"/>
</dbReference>
<protein>
    <submittedName>
        <fullName evidence="11">Response regulator</fullName>
    </submittedName>
</protein>
<dbReference type="Pfam" id="PF00072">
    <property type="entry name" value="Response_reg"/>
    <property type="match status" value="1"/>
</dbReference>
<dbReference type="AlphaFoldDB" id="A0A494XLE0"/>
<evidence type="ECO:0000256" key="4">
    <source>
        <dbReference type="ARBA" id="ARBA00023012"/>
    </source>
</evidence>
<dbReference type="Gene3D" id="1.10.10.60">
    <property type="entry name" value="Homeodomain-like"/>
    <property type="match status" value="2"/>
</dbReference>
<comment type="subcellular location">
    <subcellularLocation>
        <location evidence="1">Cytoplasm</location>
    </subcellularLocation>
</comment>
<evidence type="ECO:0000256" key="1">
    <source>
        <dbReference type="ARBA" id="ARBA00004496"/>
    </source>
</evidence>
<feature type="modified residue" description="4-aspartylphosphate" evidence="8">
    <location>
        <position position="54"/>
    </location>
</feature>
<dbReference type="InterPro" id="IPR051552">
    <property type="entry name" value="HptR"/>
</dbReference>
<evidence type="ECO:0000313" key="12">
    <source>
        <dbReference type="Proteomes" id="UP000282076"/>
    </source>
</evidence>
<dbReference type="PROSITE" id="PS00041">
    <property type="entry name" value="HTH_ARAC_FAMILY_1"/>
    <property type="match status" value="1"/>
</dbReference>
<dbReference type="GO" id="GO:0043565">
    <property type="term" value="F:sequence-specific DNA binding"/>
    <property type="evidence" value="ECO:0007669"/>
    <property type="project" value="InterPro"/>
</dbReference>
<evidence type="ECO:0000256" key="2">
    <source>
        <dbReference type="ARBA" id="ARBA00022490"/>
    </source>
</evidence>
<name>A0A494XLE0_9BACL</name>
<dbReference type="Gene3D" id="3.40.50.2300">
    <property type="match status" value="1"/>
</dbReference>
<dbReference type="GO" id="GO:0005737">
    <property type="term" value="C:cytoplasm"/>
    <property type="evidence" value="ECO:0007669"/>
    <property type="project" value="UniProtKB-SubCell"/>
</dbReference>
<dbReference type="InterPro" id="IPR011006">
    <property type="entry name" value="CheY-like_superfamily"/>
</dbReference>
<dbReference type="PANTHER" id="PTHR42713:SF3">
    <property type="entry name" value="TRANSCRIPTIONAL REGULATORY PROTEIN HPTR"/>
    <property type="match status" value="1"/>
</dbReference>
<comment type="caution">
    <text evidence="11">The sequence shown here is derived from an EMBL/GenBank/DDBJ whole genome shotgun (WGS) entry which is preliminary data.</text>
</comment>
<dbReference type="InterPro" id="IPR001789">
    <property type="entry name" value="Sig_transdc_resp-reg_receiver"/>
</dbReference>
<evidence type="ECO:0000256" key="8">
    <source>
        <dbReference type="PROSITE-ProRule" id="PRU00169"/>
    </source>
</evidence>
<keyword evidence="7" id="KW-0804">Transcription</keyword>
<keyword evidence="5" id="KW-0805">Transcription regulation</keyword>
<evidence type="ECO:0000256" key="5">
    <source>
        <dbReference type="ARBA" id="ARBA00023015"/>
    </source>
</evidence>
<evidence type="ECO:0000259" key="10">
    <source>
        <dbReference type="PROSITE" id="PS50110"/>
    </source>
</evidence>
<keyword evidence="4" id="KW-0902">Two-component regulatory system</keyword>
<evidence type="ECO:0000313" key="11">
    <source>
        <dbReference type="EMBL" id="RKP51510.1"/>
    </source>
</evidence>
<gene>
    <name evidence="11" type="ORF">D7Z26_17130</name>
</gene>
<dbReference type="CDD" id="cd17536">
    <property type="entry name" value="REC_YesN-like"/>
    <property type="match status" value="1"/>
</dbReference>
<dbReference type="InterPro" id="IPR018060">
    <property type="entry name" value="HTH_AraC"/>
</dbReference>
<dbReference type="InterPro" id="IPR009057">
    <property type="entry name" value="Homeodomain-like_sf"/>
</dbReference>
<dbReference type="GO" id="GO:0003700">
    <property type="term" value="F:DNA-binding transcription factor activity"/>
    <property type="evidence" value="ECO:0007669"/>
    <property type="project" value="InterPro"/>
</dbReference>
<evidence type="ECO:0000256" key="3">
    <source>
        <dbReference type="ARBA" id="ARBA00022553"/>
    </source>
</evidence>